<name>A0A160TY66_9ZZZZ</name>
<accession>A0A160TY66</accession>
<dbReference type="EMBL" id="CZRL01000120">
    <property type="protein sequence ID" value="CUS55044.1"/>
    <property type="molecule type" value="Genomic_DNA"/>
</dbReference>
<feature type="transmembrane region" description="Helical" evidence="1">
    <location>
        <begin position="6"/>
        <end position="26"/>
    </location>
</feature>
<dbReference type="AlphaFoldDB" id="A0A160TY66"/>
<sequence length="44" mass="5262">MDGYPGYILVFVSGLMVGCILGHRWIRIVYYWAQNKIRHLRDHN</sequence>
<reference evidence="2" key="1">
    <citation type="submission" date="2015-10" db="EMBL/GenBank/DDBJ databases">
        <authorList>
            <person name="Gilbert D.G."/>
        </authorList>
    </citation>
    <scope>NUCLEOTIDE SEQUENCE</scope>
</reference>
<keyword evidence="1" id="KW-0812">Transmembrane</keyword>
<organism evidence="2">
    <name type="scientific">hydrothermal vent metagenome</name>
    <dbReference type="NCBI Taxonomy" id="652676"/>
    <lineage>
        <taxon>unclassified sequences</taxon>
        <taxon>metagenomes</taxon>
        <taxon>ecological metagenomes</taxon>
    </lineage>
</organism>
<protein>
    <submittedName>
        <fullName evidence="2">Uncharacterized protein</fullName>
    </submittedName>
</protein>
<proteinExistence type="predicted"/>
<keyword evidence="1" id="KW-0472">Membrane</keyword>
<gene>
    <name evidence="2" type="ORF">MGWOODY_XGa2112</name>
</gene>
<keyword evidence="1" id="KW-1133">Transmembrane helix</keyword>
<evidence type="ECO:0000313" key="2">
    <source>
        <dbReference type="EMBL" id="CUS55044.1"/>
    </source>
</evidence>
<evidence type="ECO:0000256" key="1">
    <source>
        <dbReference type="SAM" id="Phobius"/>
    </source>
</evidence>